<dbReference type="CDD" id="cd00448">
    <property type="entry name" value="YjgF_YER057c_UK114_family"/>
    <property type="match status" value="1"/>
</dbReference>
<evidence type="ECO:0000313" key="2">
    <source>
        <dbReference type="Proteomes" id="UP000010729"/>
    </source>
</evidence>
<gene>
    <name evidence="1" type="ORF">D477_001469</name>
</gene>
<evidence type="ECO:0000313" key="1">
    <source>
        <dbReference type="EMBL" id="EMY35979.1"/>
    </source>
</evidence>
<dbReference type="OrthoDB" id="8684161at2"/>
<comment type="caution">
    <text evidence="1">The sequence shown here is derived from an EMBL/GenBank/DDBJ whole genome shotgun (WGS) entry which is preliminary data.</text>
</comment>
<dbReference type="RefSeq" id="WP_005266542.1">
    <property type="nucleotide sequence ID" value="NZ_ANPE02000056.1"/>
</dbReference>
<name>N1V7J6_9MICC</name>
<accession>N1V7J6</accession>
<dbReference type="PANTHER" id="PTHR11803">
    <property type="entry name" value="2-IMINOBUTANOATE/2-IMINOPROPANOATE DEAMINASE RIDA"/>
    <property type="match status" value="1"/>
</dbReference>
<dbReference type="PANTHER" id="PTHR11803:SF39">
    <property type="entry name" value="2-IMINOBUTANOATE_2-IMINOPROPANOATE DEAMINASE"/>
    <property type="match status" value="1"/>
</dbReference>
<proteinExistence type="predicted"/>
<dbReference type="InterPro" id="IPR006175">
    <property type="entry name" value="YjgF/YER057c/UK114"/>
</dbReference>
<protein>
    <submittedName>
        <fullName evidence="1">Endoribonuclease</fullName>
    </submittedName>
</protein>
<dbReference type="Gene3D" id="3.30.1330.40">
    <property type="entry name" value="RutC-like"/>
    <property type="match status" value="1"/>
</dbReference>
<dbReference type="SUPFAM" id="SSF55298">
    <property type="entry name" value="YjgF-like"/>
    <property type="match status" value="1"/>
</dbReference>
<sequence>MFQATAVSTQSAPPPAGHYSQAVVAGPFVFLAGQTPRTRDGVRHVDKPFAEQARIVLDNLAAVAAEAGASLKDAVKVTVFLKDPSQAGEFDTIYREYLSEGSVPPARSLVQSDLPHGQLEVEAILLMTGAITHV</sequence>
<dbReference type="InterPro" id="IPR035959">
    <property type="entry name" value="RutC-like_sf"/>
</dbReference>
<reference evidence="1 2" key="1">
    <citation type="journal article" date="2013" name="Genome Announc.">
        <title>Draft Genome Sequence of Arthrobacter crystallopoietes Strain BAB-32, Revealing Genes for Bioremediation.</title>
        <authorList>
            <person name="Joshi M.N."/>
            <person name="Pandit A.S."/>
            <person name="Sharma A."/>
            <person name="Pandya R.V."/>
            <person name="Desai S.M."/>
            <person name="Saxena A.K."/>
            <person name="Bagatharia S.B."/>
        </authorList>
    </citation>
    <scope>NUCLEOTIDE SEQUENCE [LARGE SCALE GENOMIC DNA]</scope>
    <source>
        <strain evidence="1 2">BAB-32</strain>
    </source>
</reference>
<dbReference type="GO" id="GO:0005829">
    <property type="term" value="C:cytosol"/>
    <property type="evidence" value="ECO:0007669"/>
    <property type="project" value="TreeGrafter"/>
</dbReference>
<dbReference type="AlphaFoldDB" id="N1V7J6"/>
<organism evidence="1 2">
    <name type="scientific">Arthrobacter crystallopoietes BAB-32</name>
    <dbReference type="NCBI Taxonomy" id="1246476"/>
    <lineage>
        <taxon>Bacteria</taxon>
        <taxon>Bacillati</taxon>
        <taxon>Actinomycetota</taxon>
        <taxon>Actinomycetes</taxon>
        <taxon>Micrococcales</taxon>
        <taxon>Micrococcaceae</taxon>
        <taxon>Crystallibacter</taxon>
    </lineage>
</organism>
<dbReference type="GO" id="GO:0019239">
    <property type="term" value="F:deaminase activity"/>
    <property type="evidence" value="ECO:0007669"/>
    <property type="project" value="TreeGrafter"/>
</dbReference>
<dbReference type="EMBL" id="ANPE02000056">
    <property type="protein sequence ID" value="EMY35979.1"/>
    <property type="molecule type" value="Genomic_DNA"/>
</dbReference>
<dbReference type="Pfam" id="PF01042">
    <property type="entry name" value="Ribonuc_L-PSP"/>
    <property type="match status" value="1"/>
</dbReference>
<keyword evidence="2" id="KW-1185">Reference proteome</keyword>
<dbReference type="Proteomes" id="UP000010729">
    <property type="component" value="Unassembled WGS sequence"/>
</dbReference>